<dbReference type="PANTHER" id="PTHR28654">
    <property type="entry name" value="AXIN INTERACTOR, DORSALIZATION-ASSOCIATED PROTEIN"/>
    <property type="match status" value="1"/>
</dbReference>
<dbReference type="PANTHER" id="PTHR28654:SF1">
    <property type="entry name" value="AXIN INTERACTOR, DORSALIZATION-ASSOCIATED PROTEIN"/>
    <property type="match status" value="1"/>
</dbReference>
<dbReference type="EMBL" id="CALNXK010000065">
    <property type="protein sequence ID" value="CAH3141033.1"/>
    <property type="molecule type" value="Genomic_DNA"/>
</dbReference>
<organism evidence="3 4">
    <name type="scientific">Porites lobata</name>
    <dbReference type="NCBI Taxonomy" id="104759"/>
    <lineage>
        <taxon>Eukaryota</taxon>
        <taxon>Metazoa</taxon>
        <taxon>Cnidaria</taxon>
        <taxon>Anthozoa</taxon>
        <taxon>Hexacorallia</taxon>
        <taxon>Scleractinia</taxon>
        <taxon>Fungiina</taxon>
        <taxon>Poritidae</taxon>
        <taxon>Porites</taxon>
    </lineage>
</organism>
<protein>
    <recommendedName>
        <fullName evidence="2">C2 Aida-type domain-containing protein</fullName>
    </recommendedName>
</protein>
<keyword evidence="1" id="KW-0472">Membrane</keyword>
<comment type="caution">
    <text evidence="3">The sequence shown here is derived from an EMBL/GenBank/DDBJ whole genome shotgun (WGS) entry which is preliminary data.</text>
</comment>
<feature type="domain" description="C2 Aida-type" evidence="2">
    <location>
        <begin position="70"/>
        <end position="257"/>
    </location>
</feature>
<evidence type="ECO:0000313" key="4">
    <source>
        <dbReference type="Proteomes" id="UP001159405"/>
    </source>
</evidence>
<reference evidence="3 4" key="1">
    <citation type="submission" date="2022-05" db="EMBL/GenBank/DDBJ databases">
        <authorList>
            <consortium name="Genoscope - CEA"/>
            <person name="William W."/>
        </authorList>
    </citation>
    <scope>NUCLEOTIDE SEQUENCE [LARGE SCALE GENOMIC DNA]</scope>
</reference>
<evidence type="ECO:0000256" key="1">
    <source>
        <dbReference type="SAM" id="Phobius"/>
    </source>
</evidence>
<dbReference type="Pfam" id="PF14186">
    <property type="entry name" value="Aida_C2"/>
    <property type="match status" value="2"/>
</dbReference>
<keyword evidence="1" id="KW-0812">Transmembrane</keyword>
<feature type="non-terminal residue" evidence="3">
    <location>
        <position position="1"/>
    </location>
</feature>
<keyword evidence="4" id="KW-1185">Reference proteome</keyword>
<sequence>LFTFKAKEDEISLDDIKKVGDVLRKLNDGWSGPFPIRVENKKVGGSGIAGYGEENGSEFVASAAEGGSLLPRIPYEEGFHRFVVRIDRIGLKDAHVYLNPFITVSVKDANSVNVAPPQDTPMSNRKDGKYINFGFDVEIQKPIEKLPRGKNDNKLRRNYSRLTCEADAGFKIFFLIINFFVLSCLSFEGTAIFFEFKHYKPKKDIVSTRCFAFMEQDEFKPGPACIELYQKPTDFHRKRLNLLTQKPLYLHVTLNILDD</sequence>
<proteinExistence type="predicted"/>
<dbReference type="PROSITE" id="PS51911">
    <property type="entry name" value="C2_AIDA"/>
    <property type="match status" value="1"/>
</dbReference>
<gene>
    <name evidence="3" type="ORF">PLOB_00041528</name>
</gene>
<dbReference type="InterPro" id="IPR025939">
    <property type="entry name" value="Aida_C"/>
</dbReference>
<name>A0ABN8PDD8_9CNID</name>
<dbReference type="Gene3D" id="2.60.40.150">
    <property type="entry name" value="C2 domain"/>
    <property type="match status" value="2"/>
</dbReference>
<evidence type="ECO:0000259" key="2">
    <source>
        <dbReference type="PROSITE" id="PS51911"/>
    </source>
</evidence>
<accession>A0ABN8PDD8</accession>
<dbReference type="Proteomes" id="UP001159405">
    <property type="component" value="Unassembled WGS sequence"/>
</dbReference>
<evidence type="ECO:0000313" key="3">
    <source>
        <dbReference type="EMBL" id="CAH3141033.1"/>
    </source>
</evidence>
<keyword evidence="1" id="KW-1133">Transmembrane helix</keyword>
<feature type="transmembrane region" description="Helical" evidence="1">
    <location>
        <begin position="172"/>
        <end position="194"/>
    </location>
</feature>
<dbReference type="InterPro" id="IPR035892">
    <property type="entry name" value="C2_domain_sf"/>
</dbReference>